<dbReference type="AlphaFoldDB" id="A0A553WHT4"/>
<comment type="caution">
    <text evidence="2">The sequence shown here is derived from an EMBL/GenBank/DDBJ whole genome shotgun (WGS) entry which is preliminary data.</text>
</comment>
<dbReference type="EMBL" id="VKKU01000001">
    <property type="protein sequence ID" value="TSB04263.1"/>
    <property type="molecule type" value="Genomic_DNA"/>
</dbReference>
<evidence type="ECO:0008006" key="4">
    <source>
        <dbReference type="Google" id="ProtNLM"/>
    </source>
</evidence>
<evidence type="ECO:0000256" key="1">
    <source>
        <dbReference type="SAM" id="SignalP"/>
    </source>
</evidence>
<accession>A0A553WHT4</accession>
<dbReference type="Proteomes" id="UP000320160">
    <property type="component" value="Unassembled WGS sequence"/>
</dbReference>
<evidence type="ECO:0000313" key="2">
    <source>
        <dbReference type="EMBL" id="TSB04263.1"/>
    </source>
</evidence>
<keyword evidence="3" id="KW-1185">Reference proteome</keyword>
<sequence>MNLRRPTLLFVLLAGISFPAVAQNDDKREIVVTARSLKDTENDLKACLARGCPPDEDIKATLAHAENQFVEGDYRNARETLAKSLGRNRKHKGQYPIEVSDLLRANGNVAIHLGEADIYRLSVLDMRDTLKSALKPDDYRVFGAEIEVADSRMKLGYYDEASDKYLQLEKQALAKNLPQVAAIARLRDLSLRVQRAETEKTEFRKKEAVEAIDEFLLQPRKDAEQFKIVAEVLKSRMDRNNGNSETTDKLIARYAALGGTDRPLLLHSKPIEMNEAQAARAAAGGSDLNRIGTQVVEKRWVDIGFWIGADGKVDEPEILRSQGDTKWTDVVLKSIKTRIYAPLKAEKDGTSPGIYAIERYSLTAQYEDDVTGTRIRQRSPVAKIERIDLTS</sequence>
<gene>
    <name evidence="2" type="ORF">FOM92_02170</name>
</gene>
<name>A0A553WHT4_9SPHN</name>
<dbReference type="OrthoDB" id="7405733at2"/>
<evidence type="ECO:0000313" key="3">
    <source>
        <dbReference type="Proteomes" id="UP000320160"/>
    </source>
</evidence>
<organism evidence="2 3">
    <name type="scientific">Sphingorhabdus contaminans</name>
    <dbReference type="NCBI Taxonomy" id="1343899"/>
    <lineage>
        <taxon>Bacteria</taxon>
        <taxon>Pseudomonadati</taxon>
        <taxon>Pseudomonadota</taxon>
        <taxon>Alphaproteobacteria</taxon>
        <taxon>Sphingomonadales</taxon>
        <taxon>Sphingomonadaceae</taxon>
        <taxon>Sphingorhabdus</taxon>
    </lineage>
</organism>
<reference evidence="2 3" key="1">
    <citation type="submission" date="2019-07" db="EMBL/GenBank/DDBJ databases">
        <authorList>
            <person name="Park M."/>
        </authorList>
    </citation>
    <scope>NUCLEOTIDE SEQUENCE [LARGE SCALE GENOMIC DNA]</scope>
    <source>
        <strain evidence="2 3">KCTC32445</strain>
    </source>
</reference>
<keyword evidence="1" id="KW-0732">Signal</keyword>
<protein>
    <recommendedName>
        <fullName evidence="4">Tetratricopeptide repeat protein</fullName>
    </recommendedName>
</protein>
<feature type="chain" id="PRO_5021794789" description="Tetratricopeptide repeat protein" evidence="1">
    <location>
        <begin position="23"/>
        <end position="391"/>
    </location>
</feature>
<feature type="signal peptide" evidence="1">
    <location>
        <begin position="1"/>
        <end position="22"/>
    </location>
</feature>
<proteinExistence type="predicted"/>
<dbReference type="RefSeq" id="WP_143775135.1">
    <property type="nucleotide sequence ID" value="NZ_OZ260107.1"/>
</dbReference>